<evidence type="ECO:0000313" key="18">
    <source>
        <dbReference type="Proteomes" id="UP000198287"/>
    </source>
</evidence>
<dbReference type="SMART" id="SM00543">
    <property type="entry name" value="MIF4G"/>
    <property type="match status" value="1"/>
</dbReference>
<dbReference type="OrthoDB" id="514777at2759"/>
<dbReference type="Proteomes" id="UP000198287">
    <property type="component" value="Unassembled WGS sequence"/>
</dbReference>
<dbReference type="Pfam" id="PF02854">
    <property type="entry name" value="MIF4G"/>
    <property type="match status" value="1"/>
</dbReference>
<accession>A0A226E7S7</accession>
<keyword evidence="8" id="KW-0810">Translation regulation</keyword>
<gene>
    <name evidence="17" type="ORF">Fcan01_12613</name>
</gene>
<dbReference type="OMA" id="CAPLDIN"/>
<dbReference type="Gene3D" id="1.25.40.180">
    <property type="match status" value="3"/>
</dbReference>
<keyword evidence="7" id="KW-0832">Ubl conjugation</keyword>
<evidence type="ECO:0000256" key="4">
    <source>
        <dbReference type="ARBA" id="ARBA00022499"/>
    </source>
</evidence>
<dbReference type="PANTHER" id="PTHR23253:SF9">
    <property type="entry name" value="EUKARYOTIC TRANSLATION INITIATION FACTOR 4 GAMMA 2"/>
    <property type="match status" value="1"/>
</dbReference>
<dbReference type="GO" id="GO:0003729">
    <property type="term" value="F:mRNA binding"/>
    <property type="evidence" value="ECO:0007669"/>
    <property type="project" value="TreeGrafter"/>
</dbReference>
<dbReference type="Pfam" id="PF02847">
    <property type="entry name" value="MA3"/>
    <property type="match status" value="1"/>
</dbReference>
<dbReference type="PROSITE" id="PS51363">
    <property type="entry name" value="W2"/>
    <property type="match status" value="1"/>
</dbReference>
<feature type="compositionally biased region" description="Basic and acidic residues" evidence="14">
    <location>
        <begin position="30"/>
        <end position="39"/>
    </location>
</feature>
<proteinExistence type="inferred from homology"/>
<keyword evidence="9" id="KW-0648">Protein biosynthesis</keyword>
<dbReference type="AlphaFoldDB" id="A0A226E7S7"/>
<comment type="subunit">
    <text evidence="13">Interacts with the serine/threonine protein kinases MKNK1 and MKNK2. Binds EIF4A and EIF3. Interacts with MIF4GD. Interacts with DAZAP2.</text>
</comment>
<evidence type="ECO:0000256" key="14">
    <source>
        <dbReference type="SAM" id="MobiDB-lite"/>
    </source>
</evidence>
<dbReference type="GO" id="GO:0016281">
    <property type="term" value="C:eukaryotic translation initiation factor 4F complex"/>
    <property type="evidence" value="ECO:0007669"/>
    <property type="project" value="TreeGrafter"/>
</dbReference>
<dbReference type="InterPro" id="IPR003307">
    <property type="entry name" value="W2_domain"/>
</dbReference>
<dbReference type="SUPFAM" id="SSF48371">
    <property type="entry name" value="ARM repeat"/>
    <property type="match status" value="3"/>
</dbReference>
<dbReference type="PANTHER" id="PTHR23253">
    <property type="entry name" value="EUKARYOTIC TRANSLATION INITIATION FACTOR 4 GAMMA"/>
    <property type="match status" value="1"/>
</dbReference>
<dbReference type="SMART" id="SM00544">
    <property type="entry name" value="MA3"/>
    <property type="match status" value="1"/>
</dbReference>
<keyword evidence="4" id="KW-1017">Isopeptide bond</keyword>
<evidence type="ECO:0000256" key="3">
    <source>
        <dbReference type="ARBA" id="ARBA00022491"/>
    </source>
</evidence>
<evidence type="ECO:0000259" key="16">
    <source>
        <dbReference type="PROSITE" id="PS51366"/>
    </source>
</evidence>
<comment type="similarity">
    <text evidence="1">Belongs to the eukaryotic initiation factor 4G family.</text>
</comment>
<evidence type="ECO:0000256" key="12">
    <source>
        <dbReference type="ARBA" id="ARBA00040449"/>
    </source>
</evidence>
<dbReference type="EMBL" id="LNIX01000006">
    <property type="protein sequence ID" value="OXA52706.1"/>
    <property type="molecule type" value="Genomic_DNA"/>
</dbReference>
<sequence length="977" mass="111766">MVYFVEKSKPAELLRDSKGTSIHRSNIIKHSPERERVYRPFDPPKFSTSKITTEGPKALGGASRGLGGRDEQRSQSSKDKWIPPSAFKRDALPENCDDVKFRKVRGILNKLTPQTFDRLSDELIGVGLDSPALLKGVILLIFEKALQEPKYVSMYAQLCKKLSKKVPNFDPPNPDSATTFRRLLLNKCQDEYTNRARASAMYDQRTDRLTPEEEEEKHITKRKMLGNIQFIGELGKLEMLTHSILHKCCEELLCRQTRTVKKTKAEDLECLSQIMRSCGHLLDNDKGKYLMDQYFTRMKELTQCDNLPARIRFMLQDVIELRENSWVPRQNTSSKESPKPIGEIRREASDELGIVDPKGGEDFNFLQFGADPKRNGRMQGLKKNRKGMEEVFAPVPFSMTSLGTGPGVITPGGEKQMGVDNNGYHHHMNMNPHNHYNNHNNHYRPSGGIRNFNNGQNHMQPHGNGPLIHHQKNSKINHAPLHYEYPNQQLHHPQNRGNHVTPVNANNGYEKAPVAPRFMKQTSMYPPPTTGPHQQNNQVNEELSLRPPPSSIMKRMPPAPFKGPTFGPTMNEPNRLNQRSPPQPIPPPQMESSSSDYNKNSLEKNKKDKGVNKDTVLKAVAEVTDKIEGANDLEVAINSLKEMKIQEKYYIDVLSSILNKAMDQSESQRMILYSLIMQLVKEEVFSHAHFLDCFRNTLDVMGDLEAGIPRVKTYVAAFTAGSICEDVMTLGEVAECTENGRHYPFLLLVFQQLGKQMEKPKLCRLFEDSKVNLLNMLPKADRSKDRLTEILEERELSFLFPLMKIQQDMAKQLQVSTDADKFADWINEHVDPTYHSSHGFISALMTVIFKYVYGETAETVGTEDQVNEKLVKEKELELLQNFKPIFYKYLHDHVDLQVISIYALQAAWFALKSPKVVLLRWFMNLYELDIIEEDAFLKWKEDIRDDFPGKGQALFQVNQWLLLLQEANESEAESDDE</sequence>
<feature type="region of interest" description="Disordered" evidence="14">
    <location>
        <begin position="28"/>
        <end position="89"/>
    </location>
</feature>
<comment type="function">
    <text evidence="11">Appears to play a role in the switch from cap-dependent to IRES-mediated translation during mitosis, apoptosis and viral infection. Cleaved by some caspases and viral proteases.</text>
</comment>
<dbReference type="CDD" id="cd11559">
    <property type="entry name" value="W2_eIF4G1_like"/>
    <property type="match status" value="1"/>
</dbReference>
<dbReference type="PROSITE" id="PS51366">
    <property type="entry name" value="MI"/>
    <property type="match status" value="1"/>
</dbReference>
<feature type="domain" description="W2" evidence="15">
    <location>
        <begin position="792"/>
        <end position="974"/>
    </location>
</feature>
<keyword evidence="18" id="KW-1185">Reference proteome</keyword>
<evidence type="ECO:0000256" key="13">
    <source>
        <dbReference type="ARBA" id="ARBA00046720"/>
    </source>
</evidence>
<keyword evidence="3" id="KW-0678">Repressor</keyword>
<evidence type="ECO:0000256" key="7">
    <source>
        <dbReference type="ARBA" id="ARBA00022843"/>
    </source>
</evidence>
<evidence type="ECO:0000256" key="1">
    <source>
        <dbReference type="ARBA" id="ARBA00005775"/>
    </source>
</evidence>
<dbReference type="GO" id="GO:0006417">
    <property type="term" value="P:regulation of translation"/>
    <property type="evidence" value="ECO:0007669"/>
    <property type="project" value="UniProtKB-KW"/>
</dbReference>
<evidence type="ECO:0000256" key="11">
    <source>
        <dbReference type="ARBA" id="ARBA00037759"/>
    </source>
</evidence>
<dbReference type="GO" id="GO:0003743">
    <property type="term" value="F:translation initiation factor activity"/>
    <property type="evidence" value="ECO:0007669"/>
    <property type="project" value="UniProtKB-KW"/>
</dbReference>
<dbReference type="SMART" id="SM00515">
    <property type="entry name" value="eIF5C"/>
    <property type="match status" value="1"/>
</dbReference>
<organism evidence="17 18">
    <name type="scientific">Folsomia candida</name>
    <name type="common">Springtail</name>
    <dbReference type="NCBI Taxonomy" id="158441"/>
    <lineage>
        <taxon>Eukaryota</taxon>
        <taxon>Metazoa</taxon>
        <taxon>Ecdysozoa</taxon>
        <taxon>Arthropoda</taxon>
        <taxon>Hexapoda</taxon>
        <taxon>Collembola</taxon>
        <taxon>Entomobryomorpha</taxon>
        <taxon>Isotomoidea</taxon>
        <taxon>Isotomidae</taxon>
        <taxon>Proisotominae</taxon>
        <taxon>Folsomia</taxon>
    </lineage>
</organism>
<evidence type="ECO:0000256" key="2">
    <source>
        <dbReference type="ARBA" id="ARBA00022481"/>
    </source>
</evidence>
<dbReference type="STRING" id="158441.A0A226E7S7"/>
<evidence type="ECO:0000256" key="10">
    <source>
        <dbReference type="ARBA" id="ARBA00022990"/>
    </source>
</evidence>
<feature type="compositionally biased region" description="Basic and acidic residues" evidence="14">
    <location>
        <begin position="601"/>
        <end position="610"/>
    </location>
</feature>
<dbReference type="Pfam" id="PF02020">
    <property type="entry name" value="W2"/>
    <property type="match status" value="1"/>
</dbReference>
<dbReference type="InterPro" id="IPR003890">
    <property type="entry name" value="MIF4G-like_typ-3"/>
</dbReference>
<keyword evidence="6" id="KW-0597">Phosphoprotein</keyword>
<feature type="region of interest" description="Disordered" evidence="14">
    <location>
        <begin position="520"/>
        <end position="610"/>
    </location>
</feature>
<dbReference type="InterPro" id="IPR016024">
    <property type="entry name" value="ARM-type_fold"/>
</dbReference>
<keyword evidence="5 17" id="KW-0396">Initiation factor</keyword>
<evidence type="ECO:0000256" key="8">
    <source>
        <dbReference type="ARBA" id="ARBA00022845"/>
    </source>
</evidence>
<keyword evidence="10" id="KW-0007">Acetylation</keyword>
<reference evidence="17 18" key="1">
    <citation type="submission" date="2015-12" db="EMBL/GenBank/DDBJ databases">
        <title>The genome of Folsomia candida.</title>
        <authorList>
            <person name="Faddeeva A."/>
            <person name="Derks M.F."/>
            <person name="Anvar Y."/>
            <person name="Smit S."/>
            <person name="Van Straalen N."/>
            <person name="Roelofs D."/>
        </authorList>
    </citation>
    <scope>NUCLEOTIDE SEQUENCE [LARGE SCALE GENOMIC DNA]</scope>
    <source>
        <strain evidence="17 18">VU population</strain>
        <tissue evidence="17">Whole body</tissue>
    </source>
</reference>
<evidence type="ECO:0000256" key="6">
    <source>
        <dbReference type="ARBA" id="ARBA00022553"/>
    </source>
</evidence>
<evidence type="ECO:0000256" key="5">
    <source>
        <dbReference type="ARBA" id="ARBA00022540"/>
    </source>
</evidence>
<evidence type="ECO:0000313" key="17">
    <source>
        <dbReference type="EMBL" id="OXA52706.1"/>
    </source>
</evidence>
<protein>
    <recommendedName>
        <fullName evidence="12">Eukaryotic translation initiation factor 4 gamma 2</fullName>
    </recommendedName>
</protein>
<name>A0A226E7S7_FOLCA</name>
<keyword evidence="2" id="KW-0488">Methylation</keyword>
<evidence type="ECO:0000259" key="15">
    <source>
        <dbReference type="PROSITE" id="PS51363"/>
    </source>
</evidence>
<feature type="domain" description="MI" evidence="16">
    <location>
        <begin position="615"/>
        <end position="738"/>
    </location>
</feature>
<dbReference type="InterPro" id="IPR003891">
    <property type="entry name" value="Initiation_fac_eIF4g_MI"/>
</dbReference>
<evidence type="ECO:0000256" key="9">
    <source>
        <dbReference type="ARBA" id="ARBA00022917"/>
    </source>
</evidence>
<feature type="compositionally biased region" description="Basic and acidic residues" evidence="14">
    <location>
        <begin position="67"/>
        <end position="89"/>
    </location>
</feature>
<feature type="compositionally biased region" description="Polar residues" evidence="14">
    <location>
        <begin position="531"/>
        <end position="541"/>
    </location>
</feature>
<comment type="caution">
    <text evidence="17">The sequence shown here is derived from an EMBL/GenBank/DDBJ whole genome shotgun (WGS) entry which is preliminary data.</text>
</comment>